<accession>A0ABR2CGX4</accession>
<dbReference type="Proteomes" id="UP001472677">
    <property type="component" value="Unassembled WGS sequence"/>
</dbReference>
<comment type="caution">
    <text evidence="1">The sequence shown here is derived from an EMBL/GenBank/DDBJ whole genome shotgun (WGS) entry which is preliminary data.</text>
</comment>
<organism evidence="1 2">
    <name type="scientific">Hibiscus sabdariffa</name>
    <name type="common">roselle</name>
    <dbReference type="NCBI Taxonomy" id="183260"/>
    <lineage>
        <taxon>Eukaryota</taxon>
        <taxon>Viridiplantae</taxon>
        <taxon>Streptophyta</taxon>
        <taxon>Embryophyta</taxon>
        <taxon>Tracheophyta</taxon>
        <taxon>Spermatophyta</taxon>
        <taxon>Magnoliopsida</taxon>
        <taxon>eudicotyledons</taxon>
        <taxon>Gunneridae</taxon>
        <taxon>Pentapetalae</taxon>
        <taxon>rosids</taxon>
        <taxon>malvids</taxon>
        <taxon>Malvales</taxon>
        <taxon>Malvaceae</taxon>
        <taxon>Malvoideae</taxon>
        <taxon>Hibiscus</taxon>
    </lineage>
</organism>
<evidence type="ECO:0000313" key="2">
    <source>
        <dbReference type="Proteomes" id="UP001472677"/>
    </source>
</evidence>
<keyword evidence="2" id="KW-1185">Reference proteome</keyword>
<dbReference type="PANTHER" id="PTHR38222">
    <property type="entry name" value="TFIIS N-TERMINAL DOMAIN-CONTAINING PROTEIN"/>
    <property type="match status" value="1"/>
</dbReference>
<name>A0ABR2CGX4_9ROSI</name>
<proteinExistence type="predicted"/>
<protein>
    <submittedName>
        <fullName evidence="1">Uncharacterized protein</fullName>
    </submittedName>
</protein>
<reference evidence="1 2" key="1">
    <citation type="journal article" date="2024" name="G3 (Bethesda)">
        <title>Genome assembly of Hibiscus sabdariffa L. provides insights into metabolisms of medicinal natural products.</title>
        <authorList>
            <person name="Kim T."/>
        </authorList>
    </citation>
    <scope>NUCLEOTIDE SEQUENCE [LARGE SCALE GENOMIC DNA]</scope>
    <source>
        <strain evidence="1">TK-2024</strain>
        <tissue evidence="1">Old leaves</tissue>
    </source>
</reference>
<gene>
    <name evidence="1" type="ORF">V6N12_011871</name>
</gene>
<dbReference type="PANTHER" id="PTHR38222:SF1">
    <property type="entry name" value="TFIIS N-TERMINAL DOMAIN-CONTAINING PROTEIN"/>
    <property type="match status" value="1"/>
</dbReference>
<dbReference type="EMBL" id="JBBPBM010000052">
    <property type="protein sequence ID" value="KAK8518622.1"/>
    <property type="molecule type" value="Genomic_DNA"/>
</dbReference>
<sequence>MSGFLDKWRTELTKLREKGQSIFPSHRLESGQAVQSPERRSVQAFVGRLMPLKSNRVPCSEDSISMLVHCFSP</sequence>
<evidence type="ECO:0000313" key="1">
    <source>
        <dbReference type="EMBL" id="KAK8518622.1"/>
    </source>
</evidence>